<dbReference type="InterPro" id="IPR027417">
    <property type="entry name" value="P-loop_NTPase"/>
</dbReference>
<sequence>MPSKIFYVKPFSDETLNKLITFSRYLGEDERGAKLMLDEDRARANGVELNEILSTLKELNVKLDQDVLSYLENELSAPNVTFEIEKGKLIVRANRRLSDILAKYRIKLQYDPDLKIYRTRPYYYHILRKILENEGLRVQKLVLPDVRFSMKLKVNLRQYQLEALEAWKENGFRGVIALPTGAGKTLVGIAGIVETGGPALIVSFTNEQLKQWEESIAKYTSNQPKIGLYYSRRKDIEPITITTYQTAIKHIDKLSMFKLLIIDEAHHLPAERFREIALSCLAPFRMGLSATPYRTDGKHVELFRLMGGLVYQKGVEELVVEGYLARFKVIRVKIPLTEEEAEQYNTLAKKFRSLSEGKRVLEVLRRAREGDRKALEAVRVYNAMNMIKGLTKGKLVKIKEIVERERDKKIIIFTQYVEHANEIARLTGAKLLTGQMSKKERDLTLDEFKNQKSGVLVLTTVGDEGLDIPDASVGILVAGTSSRRQYVQRLGRLLRNNSGGKVAVLYELIAKGTSEEYQSKVRRSTPFDSLIYSFDDKK</sequence>
<dbReference type="PROSITE" id="PS51192">
    <property type="entry name" value="HELICASE_ATP_BIND_1"/>
    <property type="match status" value="1"/>
</dbReference>
<dbReference type="CDD" id="cd17926">
    <property type="entry name" value="DEXHc_RE"/>
    <property type="match status" value="1"/>
</dbReference>
<evidence type="ECO:0000256" key="1">
    <source>
        <dbReference type="ARBA" id="ARBA00022741"/>
    </source>
</evidence>
<evidence type="ECO:0000313" key="8">
    <source>
        <dbReference type="Proteomes" id="UP000007812"/>
    </source>
</evidence>
<dbReference type="eggNOG" id="arCOG00874">
    <property type="taxonomic scope" value="Archaea"/>
</dbReference>
<organism evidence="7 8">
    <name type="scientific">Metallosphaera cuprina (strain Ar-4)</name>
    <dbReference type="NCBI Taxonomy" id="1006006"/>
    <lineage>
        <taxon>Archaea</taxon>
        <taxon>Thermoproteota</taxon>
        <taxon>Thermoprotei</taxon>
        <taxon>Sulfolobales</taxon>
        <taxon>Sulfolobaceae</taxon>
        <taxon>Metallosphaera</taxon>
    </lineage>
</organism>
<dbReference type="RefSeq" id="WP_013737090.1">
    <property type="nucleotide sequence ID" value="NC_015435.1"/>
</dbReference>
<evidence type="ECO:0000256" key="4">
    <source>
        <dbReference type="ARBA" id="ARBA00022840"/>
    </source>
</evidence>
<dbReference type="AlphaFoldDB" id="F4G093"/>
<dbReference type="GO" id="GO:0004386">
    <property type="term" value="F:helicase activity"/>
    <property type="evidence" value="ECO:0007669"/>
    <property type="project" value="UniProtKB-KW"/>
</dbReference>
<dbReference type="GO" id="GO:0005524">
    <property type="term" value="F:ATP binding"/>
    <property type="evidence" value="ECO:0007669"/>
    <property type="project" value="UniProtKB-KW"/>
</dbReference>
<keyword evidence="4" id="KW-0067">ATP-binding</keyword>
<dbReference type="Gene3D" id="3.40.50.300">
    <property type="entry name" value="P-loop containing nucleotide triphosphate hydrolases"/>
    <property type="match status" value="2"/>
</dbReference>
<dbReference type="PROSITE" id="PS51194">
    <property type="entry name" value="HELICASE_CTER"/>
    <property type="match status" value="1"/>
</dbReference>
<dbReference type="InterPro" id="IPR050615">
    <property type="entry name" value="ATP-dep_DNA_Helicase"/>
</dbReference>
<dbReference type="GeneID" id="10492678"/>
<protein>
    <submittedName>
        <fullName evidence="7">DNA repair helicase RAD25</fullName>
    </submittedName>
</protein>
<dbReference type="GO" id="GO:0016787">
    <property type="term" value="F:hydrolase activity"/>
    <property type="evidence" value="ECO:0007669"/>
    <property type="project" value="UniProtKB-KW"/>
</dbReference>
<evidence type="ECO:0000256" key="2">
    <source>
        <dbReference type="ARBA" id="ARBA00022801"/>
    </source>
</evidence>
<accession>F4G093</accession>
<evidence type="ECO:0000259" key="6">
    <source>
        <dbReference type="PROSITE" id="PS51194"/>
    </source>
</evidence>
<feature type="domain" description="Helicase ATP-binding" evidence="5">
    <location>
        <begin position="165"/>
        <end position="310"/>
    </location>
</feature>
<evidence type="ECO:0000259" key="5">
    <source>
        <dbReference type="PROSITE" id="PS51192"/>
    </source>
</evidence>
<dbReference type="STRING" id="1006006.Mcup_0485"/>
<dbReference type="Pfam" id="PF00271">
    <property type="entry name" value="Helicase_C"/>
    <property type="match status" value="1"/>
</dbReference>
<dbReference type="PATRIC" id="fig|1006006.8.peg.485"/>
<dbReference type="EMBL" id="CP002656">
    <property type="protein sequence ID" value="AEB94592.1"/>
    <property type="molecule type" value="Genomic_DNA"/>
</dbReference>
<dbReference type="PANTHER" id="PTHR11274">
    <property type="entry name" value="RAD25/XP-B DNA REPAIR HELICASE"/>
    <property type="match status" value="1"/>
</dbReference>
<reference evidence="7 8" key="1">
    <citation type="journal article" date="2011" name="J. Bacteriol.">
        <title>Complete genome sequence of Metallosphaera cuprina, a metal sulfide-oxidizing archaeon from a hot spring.</title>
        <authorList>
            <person name="Liu L.J."/>
            <person name="You X.Y."/>
            <person name="Zheng H."/>
            <person name="Wang S."/>
            <person name="Jiang C.Y."/>
            <person name="Liu S.J."/>
        </authorList>
    </citation>
    <scope>NUCLEOTIDE SEQUENCE [LARGE SCALE GENOMIC DNA]</scope>
    <source>
        <strain evidence="7 8">Ar-4</strain>
    </source>
</reference>
<dbReference type="SMART" id="SM00487">
    <property type="entry name" value="DEXDc"/>
    <property type="match status" value="1"/>
</dbReference>
<name>F4G093_METCR</name>
<keyword evidence="2" id="KW-0378">Hydrolase</keyword>
<evidence type="ECO:0000313" key="7">
    <source>
        <dbReference type="EMBL" id="AEB94592.1"/>
    </source>
</evidence>
<dbReference type="KEGG" id="mcn:Mcup_0485"/>
<dbReference type="Pfam" id="PF04851">
    <property type="entry name" value="ResIII"/>
    <property type="match status" value="1"/>
</dbReference>
<evidence type="ECO:0000256" key="3">
    <source>
        <dbReference type="ARBA" id="ARBA00022806"/>
    </source>
</evidence>
<dbReference type="PANTHER" id="PTHR11274:SF0">
    <property type="entry name" value="GENERAL TRANSCRIPTION AND DNA REPAIR FACTOR IIH HELICASE SUBUNIT XPB"/>
    <property type="match status" value="1"/>
</dbReference>
<dbReference type="SMART" id="SM00490">
    <property type="entry name" value="HELICc"/>
    <property type="match status" value="1"/>
</dbReference>
<feature type="domain" description="Helicase C-terminal" evidence="6">
    <location>
        <begin position="394"/>
        <end position="538"/>
    </location>
</feature>
<keyword evidence="3 7" id="KW-0347">Helicase</keyword>
<dbReference type="GO" id="GO:0003677">
    <property type="term" value="F:DNA binding"/>
    <property type="evidence" value="ECO:0007669"/>
    <property type="project" value="InterPro"/>
</dbReference>
<dbReference type="InterPro" id="IPR006935">
    <property type="entry name" value="Helicase/UvrB_N"/>
</dbReference>
<dbReference type="HOGENOM" id="CLU_008213_6_0_2"/>
<dbReference type="InterPro" id="IPR001650">
    <property type="entry name" value="Helicase_C-like"/>
</dbReference>
<dbReference type="GO" id="GO:0140097">
    <property type="term" value="F:catalytic activity, acting on DNA"/>
    <property type="evidence" value="ECO:0007669"/>
    <property type="project" value="UniProtKB-ARBA"/>
</dbReference>
<gene>
    <name evidence="7" type="ordered locus">Mcup_0485</name>
</gene>
<dbReference type="InterPro" id="IPR014001">
    <property type="entry name" value="Helicase_ATP-bd"/>
</dbReference>
<keyword evidence="8" id="KW-1185">Reference proteome</keyword>
<dbReference type="SUPFAM" id="SSF52540">
    <property type="entry name" value="P-loop containing nucleoside triphosphate hydrolases"/>
    <property type="match status" value="1"/>
</dbReference>
<dbReference type="Proteomes" id="UP000007812">
    <property type="component" value="Chromosome"/>
</dbReference>
<keyword evidence="1" id="KW-0547">Nucleotide-binding</keyword>
<proteinExistence type="predicted"/>